<name>A0A4C1SFY2_EUMVA</name>
<evidence type="ECO:0000313" key="2">
    <source>
        <dbReference type="EMBL" id="GBP00277.1"/>
    </source>
</evidence>
<feature type="region of interest" description="Disordered" evidence="1">
    <location>
        <begin position="121"/>
        <end position="158"/>
    </location>
</feature>
<organism evidence="2 3">
    <name type="scientific">Eumeta variegata</name>
    <name type="common">Bagworm moth</name>
    <name type="synonym">Eumeta japonica</name>
    <dbReference type="NCBI Taxonomy" id="151549"/>
    <lineage>
        <taxon>Eukaryota</taxon>
        <taxon>Metazoa</taxon>
        <taxon>Ecdysozoa</taxon>
        <taxon>Arthropoda</taxon>
        <taxon>Hexapoda</taxon>
        <taxon>Insecta</taxon>
        <taxon>Pterygota</taxon>
        <taxon>Neoptera</taxon>
        <taxon>Endopterygota</taxon>
        <taxon>Lepidoptera</taxon>
        <taxon>Glossata</taxon>
        <taxon>Ditrysia</taxon>
        <taxon>Tineoidea</taxon>
        <taxon>Psychidae</taxon>
        <taxon>Oiketicinae</taxon>
        <taxon>Eumeta</taxon>
    </lineage>
</organism>
<protein>
    <submittedName>
        <fullName evidence="2">Uncharacterized protein</fullName>
    </submittedName>
</protein>
<sequence length="181" mass="21192">MPSKQWFYKKRPPKRPRSSNGQIKRVKYDHHLILTIWARANNTSSRLLGNLTRLRAHFIIKIRCRRGLKALTRRYTARRSLEIKRLLLGGALSKITPRSLARTCPRRANIKVLKNSRCATNSVKHRPDYGHENKRRPAQIPARPRPAGGHRPRLDSEQDNVRSSVRWVFLFQETVINVYET</sequence>
<feature type="region of interest" description="Disordered" evidence="1">
    <location>
        <begin position="1"/>
        <end position="21"/>
    </location>
</feature>
<feature type="compositionally biased region" description="Low complexity" evidence="1">
    <location>
        <begin position="138"/>
        <end position="149"/>
    </location>
</feature>
<evidence type="ECO:0000256" key="1">
    <source>
        <dbReference type="SAM" id="MobiDB-lite"/>
    </source>
</evidence>
<comment type="caution">
    <text evidence="2">The sequence shown here is derived from an EMBL/GenBank/DDBJ whole genome shotgun (WGS) entry which is preliminary data.</text>
</comment>
<dbReference type="AlphaFoldDB" id="A0A4C1SFY2"/>
<dbReference type="EMBL" id="BGZK01000005">
    <property type="protein sequence ID" value="GBP00277.1"/>
    <property type="molecule type" value="Genomic_DNA"/>
</dbReference>
<proteinExistence type="predicted"/>
<reference evidence="2 3" key="1">
    <citation type="journal article" date="2019" name="Commun. Biol.">
        <title>The bagworm genome reveals a unique fibroin gene that provides high tensile strength.</title>
        <authorList>
            <person name="Kono N."/>
            <person name="Nakamura H."/>
            <person name="Ohtoshi R."/>
            <person name="Tomita M."/>
            <person name="Numata K."/>
            <person name="Arakawa K."/>
        </authorList>
    </citation>
    <scope>NUCLEOTIDE SEQUENCE [LARGE SCALE GENOMIC DNA]</scope>
</reference>
<feature type="compositionally biased region" description="Basic residues" evidence="1">
    <location>
        <begin position="7"/>
        <end position="17"/>
    </location>
</feature>
<keyword evidence="3" id="KW-1185">Reference proteome</keyword>
<evidence type="ECO:0000313" key="3">
    <source>
        <dbReference type="Proteomes" id="UP000299102"/>
    </source>
</evidence>
<accession>A0A4C1SFY2</accession>
<gene>
    <name evidence="2" type="ORF">EVAR_881_1</name>
</gene>
<dbReference type="Proteomes" id="UP000299102">
    <property type="component" value="Unassembled WGS sequence"/>
</dbReference>